<feature type="chain" id="PRO_5017244173" evidence="1">
    <location>
        <begin position="21"/>
        <end position="165"/>
    </location>
</feature>
<dbReference type="InterPro" id="IPR051856">
    <property type="entry name" value="CSR-E3_Ligase_Protein"/>
</dbReference>
<dbReference type="PANTHER" id="PTHR21041">
    <property type="entry name" value="DENDRITIC CELL-SPECIFIC TRANSMEMBRANE PROTEIN"/>
    <property type="match status" value="1"/>
</dbReference>
<protein>
    <submittedName>
        <fullName evidence="2">Uncharacterized protein</fullName>
    </submittedName>
</protein>
<proteinExistence type="predicted"/>
<dbReference type="PANTHER" id="PTHR21041:SF17">
    <property type="entry name" value="E3 UBIQUITIN-PROTEIN LIGASE DCST1"/>
    <property type="match status" value="1"/>
</dbReference>
<organism evidence="2 3">
    <name type="scientific">Seriola lalandi dorsalis</name>
    <dbReference type="NCBI Taxonomy" id="1841481"/>
    <lineage>
        <taxon>Eukaryota</taxon>
        <taxon>Metazoa</taxon>
        <taxon>Chordata</taxon>
        <taxon>Craniata</taxon>
        <taxon>Vertebrata</taxon>
        <taxon>Euteleostomi</taxon>
        <taxon>Actinopterygii</taxon>
        <taxon>Neopterygii</taxon>
        <taxon>Teleostei</taxon>
        <taxon>Neoteleostei</taxon>
        <taxon>Acanthomorphata</taxon>
        <taxon>Carangaria</taxon>
        <taxon>Carangiformes</taxon>
        <taxon>Carangidae</taxon>
        <taxon>Seriola</taxon>
    </lineage>
</organism>
<dbReference type="STRING" id="1841481.ENSSLDP00000020690"/>
<feature type="signal peptide" evidence="1">
    <location>
        <begin position="1"/>
        <end position="20"/>
    </location>
</feature>
<dbReference type="Proteomes" id="UP000261360">
    <property type="component" value="Unplaced"/>
</dbReference>
<evidence type="ECO:0000313" key="2">
    <source>
        <dbReference type="Ensembl" id="ENSSLDP00000020690.1"/>
    </source>
</evidence>
<keyword evidence="1" id="KW-0732">Signal</keyword>
<sequence length="165" mass="18336">TDKCVCVCVCVCACVPGVCAVGGALSSSFRCSVLLMFPSILGSRGRAYLMLFILSVLYRGPVSNVQRNMETAALSLSCNLDLQVHHSKLLWRDAVSPFLRITKELMVTETRPGTSQLTSIRDEVVLQYGYDKFRPQQGNSTQEQFTTKTMMQCDSESDLLHLMLK</sequence>
<reference evidence="2" key="2">
    <citation type="submission" date="2025-09" db="UniProtKB">
        <authorList>
            <consortium name="Ensembl"/>
        </authorList>
    </citation>
    <scope>IDENTIFICATION</scope>
</reference>
<dbReference type="GeneTree" id="ENSGT00940000178647"/>
<evidence type="ECO:0000313" key="3">
    <source>
        <dbReference type="Proteomes" id="UP000261360"/>
    </source>
</evidence>
<accession>A0A3B4XQY1</accession>
<keyword evidence="3" id="KW-1185">Reference proteome</keyword>
<dbReference type="AlphaFoldDB" id="A0A3B4XQY1"/>
<reference evidence="2" key="1">
    <citation type="submission" date="2025-08" db="UniProtKB">
        <authorList>
            <consortium name="Ensembl"/>
        </authorList>
    </citation>
    <scope>IDENTIFICATION</scope>
</reference>
<dbReference type="Ensembl" id="ENSSLDT00000021380.1">
    <property type="protein sequence ID" value="ENSSLDP00000020690.1"/>
    <property type="gene ID" value="ENSSLDG00000016173.1"/>
</dbReference>
<evidence type="ECO:0000256" key="1">
    <source>
        <dbReference type="SAM" id="SignalP"/>
    </source>
</evidence>
<name>A0A3B4XQY1_SERLL</name>